<dbReference type="GO" id="GO:0000398">
    <property type="term" value="P:mRNA splicing, via spliceosome"/>
    <property type="evidence" value="ECO:0007669"/>
    <property type="project" value="TreeGrafter"/>
</dbReference>
<dbReference type="Pfam" id="PF04146">
    <property type="entry name" value="YTH"/>
    <property type="match status" value="1"/>
</dbReference>
<organism evidence="2 3">
    <name type="scientific">Schizothecium vesticola</name>
    <dbReference type="NCBI Taxonomy" id="314040"/>
    <lineage>
        <taxon>Eukaryota</taxon>
        <taxon>Fungi</taxon>
        <taxon>Dikarya</taxon>
        <taxon>Ascomycota</taxon>
        <taxon>Pezizomycotina</taxon>
        <taxon>Sordariomycetes</taxon>
        <taxon>Sordariomycetidae</taxon>
        <taxon>Sordariales</taxon>
        <taxon>Schizotheciaceae</taxon>
        <taxon>Schizothecium</taxon>
    </lineage>
</organism>
<dbReference type="GO" id="GO:0000381">
    <property type="term" value="P:regulation of alternative mRNA splicing, via spliceosome"/>
    <property type="evidence" value="ECO:0007669"/>
    <property type="project" value="TreeGrafter"/>
</dbReference>
<feature type="domain" description="YTH" evidence="1">
    <location>
        <begin position="3"/>
        <end position="137"/>
    </location>
</feature>
<comment type="caution">
    <text evidence="2">The sequence shown here is derived from an EMBL/GenBank/DDBJ whole genome shotgun (WGS) entry which is preliminary data.</text>
</comment>
<dbReference type="InterPro" id="IPR007275">
    <property type="entry name" value="YTH_domain"/>
</dbReference>
<dbReference type="AlphaFoldDB" id="A0AA40K2I7"/>
<reference evidence="2" key="1">
    <citation type="submission" date="2023-06" db="EMBL/GenBank/DDBJ databases">
        <title>Genome-scale phylogeny and comparative genomics of the fungal order Sordariales.</title>
        <authorList>
            <consortium name="Lawrence Berkeley National Laboratory"/>
            <person name="Hensen N."/>
            <person name="Bonometti L."/>
            <person name="Westerberg I."/>
            <person name="Brannstrom I.O."/>
            <person name="Guillou S."/>
            <person name="Cros-Aarteil S."/>
            <person name="Calhoun S."/>
            <person name="Haridas S."/>
            <person name="Kuo A."/>
            <person name="Mondo S."/>
            <person name="Pangilinan J."/>
            <person name="Riley R."/>
            <person name="LaButti K."/>
            <person name="Andreopoulos B."/>
            <person name="Lipzen A."/>
            <person name="Chen C."/>
            <person name="Yanf M."/>
            <person name="Daum C."/>
            <person name="Ng V."/>
            <person name="Clum A."/>
            <person name="Steindorff A."/>
            <person name="Ohm R."/>
            <person name="Martin F."/>
            <person name="Silar P."/>
            <person name="Natvig D."/>
            <person name="Lalanne C."/>
            <person name="Gautier V."/>
            <person name="Ament-velasquez S.L."/>
            <person name="Kruys A."/>
            <person name="Hutchinson M.I."/>
            <person name="Powell A.J."/>
            <person name="Barry K."/>
            <person name="Miller A.N."/>
            <person name="Grigoriev I.V."/>
            <person name="Debuchy R."/>
            <person name="Gladieux P."/>
            <person name="Thoren M.H."/>
            <person name="Johannesson H."/>
        </authorList>
    </citation>
    <scope>NUCLEOTIDE SEQUENCE</scope>
    <source>
        <strain evidence="2">SMH3187-1</strain>
    </source>
</reference>
<gene>
    <name evidence="2" type="ORF">B0T18DRAFT_328965</name>
</gene>
<name>A0AA40K2I7_9PEZI</name>
<proteinExistence type="predicted"/>
<dbReference type="GO" id="GO:1990247">
    <property type="term" value="F:N6-methyladenosine-containing RNA reader activity"/>
    <property type="evidence" value="ECO:0007669"/>
    <property type="project" value="TreeGrafter"/>
</dbReference>
<keyword evidence="3" id="KW-1185">Reference proteome</keyword>
<feature type="non-terminal residue" evidence="2">
    <location>
        <position position="1"/>
    </location>
</feature>
<evidence type="ECO:0000313" key="3">
    <source>
        <dbReference type="Proteomes" id="UP001172155"/>
    </source>
</evidence>
<dbReference type="GO" id="GO:0003729">
    <property type="term" value="F:mRNA binding"/>
    <property type="evidence" value="ECO:0007669"/>
    <property type="project" value="TreeGrafter"/>
</dbReference>
<evidence type="ECO:0000313" key="2">
    <source>
        <dbReference type="EMBL" id="KAK0743267.1"/>
    </source>
</evidence>
<dbReference type="PANTHER" id="PTHR12357">
    <property type="entry name" value="YTH YT521-B HOMOLOGY DOMAIN-CONTAINING"/>
    <property type="match status" value="1"/>
</dbReference>
<evidence type="ECO:0000259" key="1">
    <source>
        <dbReference type="PROSITE" id="PS50882"/>
    </source>
</evidence>
<dbReference type="InterPro" id="IPR045168">
    <property type="entry name" value="YTH_prot"/>
</dbReference>
<protein>
    <submittedName>
        <fullName evidence="2">YTH domain-containing protein</fullName>
    </submittedName>
</protein>
<dbReference type="Proteomes" id="UP001172155">
    <property type="component" value="Unassembled WGS sequence"/>
</dbReference>
<dbReference type="CDD" id="cd21134">
    <property type="entry name" value="YTH"/>
    <property type="match status" value="1"/>
</dbReference>
<dbReference type="Gene3D" id="3.10.590.10">
    <property type="entry name" value="ph1033 like domains"/>
    <property type="match status" value="1"/>
</dbReference>
<dbReference type="EMBL" id="JAUKUD010000005">
    <property type="protein sequence ID" value="KAK0743267.1"/>
    <property type="molecule type" value="Genomic_DNA"/>
</dbReference>
<dbReference type="PANTHER" id="PTHR12357:SF3">
    <property type="entry name" value="YTH DOMAIN-CONTAINING PROTEIN 1"/>
    <property type="match status" value="1"/>
</dbReference>
<dbReference type="GO" id="GO:0005654">
    <property type="term" value="C:nucleoplasm"/>
    <property type="evidence" value="ECO:0007669"/>
    <property type="project" value="TreeGrafter"/>
</dbReference>
<accession>A0AA40K2I7</accession>
<dbReference type="PROSITE" id="PS50882">
    <property type="entry name" value="YTH"/>
    <property type="match status" value="1"/>
</dbReference>
<sequence>TDTRYFIVKSWTDENVYRCMEEGIWVTQQHNEGLLNQAFTQTKNVILFFSANQSKAFQGYARMISPTSPKNSSPRWVSGLRWASSNPFRVRWLSKIEVEFFRIGHLRNSLNEGLAVLVGKDGQEIEERCGANLLAEMFAIAQDKYERRDASLSFRNQ</sequence>